<keyword evidence="2" id="KW-0540">Nuclease</keyword>
<dbReference type="Gene3D" id="3.60.10.10">
    <property type="entry name" value="Endonuclease/exonuclease/phosphatase"/>
    <property type="match status" value="1"/>
</dbReference>
<dbReference type="SUPFAM" id="SSF56219">
    <property type="entry name" value="DNase I-like"/>
    <property type="match status" value="1"/>
</dbReference>
<keyword evidence="2" id="KW-0378">Hydrolase</keyword>
<dbReference type="PANTHER" id="PTHR14859:SF15">
    <property type="entry name" value="ENDONUCLEASE_EXONUCLEASE_PHOSPHATASE DOMAIN-CONTAINING PROTEIN"/>
    <property type="match status" value="1"/>
</dbReference>
<dbReference type="RefSeq" id="WP_132859629.1">
    <property type="nucleotide sequence ID" value="NZ_SMGR01000001.1"/>
</dbReference>
<dbReference type="InterPro" id="IPR036691">
    <property type="entry name" value="Endo/exonu/phosph_ase_sf"/>
</dbReference>
<dbReference type="GO" id="GO:0016020">
    <property type="term" value="C:membrane"/>
    <property type="evidence" value="ECO:0007669"/>
    <property type="project" value="GOC"/>
</dbReference>
<comment type="caution">
    <text evidence="2">The sequence shown here is derived from an EMBL/GenBank/DDBJ whole genome shotgun (WGS) entry which is preliminary data.</text>
</comment>
<name>A0A4R1NN42_9RHOB</name>
<evidence type="ECO:0000313" key="2">
    <source>
        <dbReference type="EMBL" id="TCL09605.1"/>
    </source>
</evidence>
<protein>
    <submittedName>
        <fullName evidence="2">Endonuclease/exonuclease/phosphatase family metal-dependent hydrolase</fullName>
    </submittedName>
</protein>
<keyword evidence="3" id="KW-1185">Reference proteome</keyword>
<proteinExistence type="predicted"/>
<dbReference type="PANTHER" id="PTHR14859">
    <property type="entry name" value="CALCOFLUOR WHITE HYPERSENSITIVE PROTEIN PRECURSOR"/>
    <property type="match status" value="1"/>
</dbReference>
<dbReference type="GO" id="GO:0004527">
    <property type="term" value="F:exonuclease activity"/>
    <property type="evidence" value="ECO:0007669"/>
    <property type="project" value="UniProtKB-KW"/>
</dbReference>
<dbReference type="Pfam" id="PF03372">
    <property type="entry name" value="Exo_endo_phos"/>
    <property type="match status" value="1"/>
</dbReference>
<sequence>MRIASYNLQKCVGVDMRRHPARSMVVIRALRADVVVLQEADKRLPPRPTALPFDLIETKGYTIAEFGQPKGSLGWHGNAMLLRDGIEILEADKFDLPGLEPRGAIRADLQTPLGPVRVVGVHLGLIRRHRLMQLNNIAHTLDRLPNMPTVIAGDFNEWGPKHALDAVTPAFDFVNTAHSFPSPRPVAALDGFATTRDLQARDHGVLTRIPAPVASDHLPIWMDLSLREPTPEPA</sequence>
<dbReference type="InterPro" id="IPR051916">
    <property type="entry name" value="GPI-anchor_lipid_remodeler"/>
</dbReference>
<organism evidence="2 3">
    <name type="scientific">Shimia isoporae</name>
    <dbReference type="NCBI Taxonomy" id="647720"/>
    <lineage>
        <taxon>Bacteria</taxon>
        <taxon>Pseudomonadati</taxon>
        <taxon>Pseudomonadota</taxon>
        <taxon>Alphaproteobacteria</taxon>
        <taxon>Rhodobacterales</taxon>
        <taxon>Roseobacteraceae</taxon>
    </lineage>
</organism>
<keyword evidence="2" id="KW-0255">Endonuclease</keyword>
<dbReference type="AlphaFoldDB" id="A0A4R1NN42"/>
<feature type="domain" description="Endonuclease/exonuclease/phosphatase" evidence="1">
    <location>
        <begin position="5"/>
        <end position="217"/>
    </location>
</feature>
<evidence type="ECO:0000313" key="3">
    <source>
        <dbReference type="Proteomes" id="UP000295673"/>
    </source>
</evidence>
<dbReference type="InterPro" id="IPR005135">
    <property type="entry name" value="Endo/exonuclease/phosphatase"/>
</dbReference>
<dbReference type="Proteomes" id="UP000295673">
    <property type="component" value="Unassembled WGS sequence"/>
</dbReference>
<gene>
    <name evidence="2" type="ORF">BXY66_1658</name>
</gene>
<dbReference type="GO" id="GO:0006506">
    <property type="term" value="P:GPI anchor biosynthetic process"/>
    <property type="evidence" value="ECO:0007669"/>
    <property type="project" value="TreeGrafter"/>
</dbReference>
<dbReference type="EMBL" id="SMGR01000001">
    <property type="protein sequence ID" value="TCL09605.1"/>
    <property type="molecule type" value="Genomic_DNA"/>
</dbReference>
<evidence type="ECO:0000259" key="1">
    <source>
        <dbReference type="Pfam" id="PF03372"/>
    </source>
</evidence>
<dbReference type="GO" id="GO:0004519">
    <property type="term" value="F:endonuclease activity"/>
    <property type="evidence" value="ECO:0007669"/>
    <property type="project" value="UniProtKB-KW"/>
</dbReference>
<reference evidence="2 3" key="1">
    <citation type="submission" date="2019-03" db="EMBL/GenBank/DDBJ databases">
        <title>Genomic Encyclopedia of Archaeal and Bacterial Type Strains, Phase II (KMG-II): from individual species to whole genera.</title>
        <authorList>
            <person name="Goeker M."/>
        </authorList>
    </citation>
    <scope>NUCLEOTIDE SEQUENCE [LARGE SCALE GENOMIC DNA]</scope>
    <source>
        <strain evidence="2 3">DSM 26433</strain>
    </source>
</reference>
<dbReference type="OrthoDB" id="9813425at2"/>
<accession>A0A4R1NN42</accession>
<keyword evidence="2" id="KW-0269">Exonuclease</keyword>